<keyword evidence="7 8" id="KW-0472">Membrane</keyword>
<accession>A0ABY8SZ29</accession>
<evidence type="ECO:0000256" key="6">
    <source>
        <dbReference type="ARBA" id="ARBA00022989"/>
    </source>
</evidence>
<comment type="similarity">
    <text evidence="2">Belongs to the arsenical resistance-3 (ACR3) (TC 2.A.59) family.</text>
</comment>
<feature type="transmembrane region" description="Helical" evidence="8">
    <location>
        <begin position="69"/>
        <end position="91"/>
    </location>
</feature>
<dbReference type="PANTHER" id="PTHR43057:SF1">
    <property type="entry name" value="ARSENICAL-RESISTANCE PROTEIN 3"/>
    <property type="match status" value="1"/>
</dbReference>
<evidence type="ECO:0000256" key="7">
    <source>
        <dbReference type="ARBA" id="ARBA00023136"/>
    </source>
</evidence>
<dbReference type="InterPro" id="IPR004706">
    <property type="entry name" value="Arsenical-R_Acr3"/>
</dbReference>
<organism evidence="9 10">
    <name type="scientific">Comamonas resistens</name>
    <dbReference type="NCBI Taxonomy" id="3046670"/>
    <lineage>
        <taxon>Bacteria</taxon>
        <taxon>Pseudomonadati</taxon>
        <taxon>Pseudomonadota</taxon>
        <taxon>Betaproteobacteria</taxon>
        <taxon>Burkholderiales</taxon>
        <taxon>Comamonadaceae</taxon>
        <taxon>Comamonas</taxon>
    </lineage>
</organism>
<comment type="subcellular location">
    <subcellularLocation>
        <location evidence="1">Cell membrane</location>
        <topology evidence="1">Multi-pass membrane protein</topology>
    </subcellularLocation>
</comment>
<evidence type="ECO:0000313" key="10">
    <source>
        <dbReference type="Proteomes" id="UP001240697"/>
    </source>
</evidence>
<evidence type="ECO:0000256" key="5">
    <source>
        <dbReference type="ARBA" id="ARBA00022692"/>
    </source>
</evidence>
<evidence type="ECO:0000256" key="4">
    <source>
        <dbReference type="ARBA" id="ARBA00022475"/>
    </source>
</evidence>
<feature type="transmembrane region" description="Helical" evidence="8">
    <location>
        <begin position="12"/>
        <end position="33"/>
    </location>
</feature>
<keyword evidence="6 8" id="KW-1133">Transmembrane helix</keyword>
<dbReference type="Proteomes" id="UP001240697">
    <property type="component" value="Chromosome"/>
</dbReference>
<dbReference type="PROSITE" id="PS51257">
    <property type="entry name" value="PROKAR_LIPOPROTEIN"/>
    <property type="match status" value="1"/>
</dbReference>
<feature type="transmembrane region" description="Helical" evidence="8">
    <location>
        <begin position="228"/>
        <end position="251"/>
    </location>
</feature>
<name>A0ABY8SZ29_9BURK</name>
<feature type="transmembrane region" description="Helical" evidence="8">
    <location>
        <begin position="167"/>
        <end position="186"/>
    </location>
</feature>
<evidence type="ECO:0000313" key="9">
    <source>
        <dbReference type="EMBL" id="WHS68025.1"/>
    </source>
</evidence>
<sequence length="325" mass="34314">MENIRATLEARQVWIYFLAIACGALLGLTVPGMGTLEAAINPALAVMLFATFLQVPLAEIGAALRNVRFLGALAVTNFVIIPIVAAALVQFLPAEPMLRLAVLFVLLAPCIDYVITFTHLGGGNARLLLAMTPVLLVLQMLLLPVYLTLVLGSEVSNLVEVGPFLHAFIWLIAVPLLLAASFQALGRKTSAGERLVDVLNLLPVPATAIVLFIVLASVMPQIGLAQEAALRAAPIYVAFALIAPLAGRLVTRSLGLDAASARAVSFSASYRNSLVILPLAFVVPGGVPLLPAVILTQTIVELCFMPIYVRWIPLLAKAETGASAA</sequence>
<dbReference type="EMBL" id="CP125947">
    <property type="protein sequence ID" value="WHS68025.1"/>
    <property type="molecule type" value="Genomic_DNA"/>
</dbReference>
<dbReference type="InterPro" id="IPR038770">
    <property type="entry name" value="Na+/solute_symporter_sf"/>
</dbReference>
<feature type="transmembrane region" description="Helical" evidence="8">
    <location>
        <begin position="198"/>
        <end position="222"/>
    </location>
</feature>
<dbReference type="RefSeq" id="WP_283489033.1">
    <property type="nucleotide sequence ID" value="NZ_CP125947.1"/>
</dbReference>
<feature type="transmembrane region" description="Helical" evidence="8">
    <location>
        <begin position="127"/>
        <end position="147"/>
    </location>
</feature>
<dbReference type="InterPro" id="IPR002657">
    <property type="entry name" value="BilAc:Na_symport/Acr3"/>
</dbReference>
<protein>
    <submittedName>
        <fullName evidence="9">Arsenic resistance protein</fullName>
    </submittedName>
</protein>
<dbReference type="Gene3D" id="1.20.1530.20">
    <property type="match status" value="1"/>
</dbReference>
<keyword evidence="10" id="KW-1185">Reference proteome</keyword>
<dbReference type="PANTHER" id="PTHR43057">
    <property type="entry name" value="ARSENITE EFFLUX TRANSPORTER"/>
    <property type="match status" value="1"/>
</dbReference>
<keyword evidence="5 8" id="KW-0812">Transmembrane</keyword>
<evidence type="ECO:0000256" key="3">
    <source>
        <dbReference type="ARBA" id="ARBA00022448"/>
    </source>
</evidence>
<feature type="transmembrane region" description="Helical" evidence="8">
    <location>
        <begin position="97"/>
        <end position="115"/>
    </location>
</feature>
<proteinExistence type="inferred from homology"/>
<reference evidence="9 10" key="1">
    <citation type="submission" date="2023-05" db="EMBL/GenBank/DDBJ databases">
        <authorList>
            <person name="Yin Y."/>
            <person name="Lu Z."/>
        </authorList>
    </citation>
    <scope>NUCLEOTIDE SEQUENCE [LARGE SCALE GENOMIC DNA]</scope>
    <source>
        <strain evidence="9 10">ZM22</strain>
    </source>
</reference>
<evidence type="ECO:0000256" key="2">
    <source>
        <dbReference type="ARBA" id="ARBA00010110"/>
    </source>
</evidence>
<gene>
    <name evidence="9" type="ORF">QMY55_22035</name>
</gene>
<dbReference type="Pfam" id="PF01758">
    <property type="entry name" value="SBF"/>
    <property type="match status" value="1"/>
</dbReference>
<keyword evidence="4" id="KW-1003">Cell membrane</keyword>
<evidence type="ECO:0000256" key="8">
    <source>
        <dbReference type="SAM" id="Phobius"/>
    </source>
</evidence>
<feature type="transmembrane region" description="Helical" evidence="8">
    <location>
        <begin position="39"/>
        <end position="57"/>
    </location>
</feature>
<keyword evidence="3" id="KW-0813">Transport</keyword>
<evidence type="ECO:0000256" key="1">
    <source>
        <dbReference type="ARBA" id="ARBA00004651"/>
    </source>
</evidence>